<name>A0A484I662_9ARCH</name>
<organism evidence="2 3">
    <name type="scientific">Candidatus Nitrosocosmicus franklandianus</name>
    <dbReference type="NCBI Taxonomy" id="1798806"/>
    <lineage>
        <taxon>Archaea</taxon>
        <taxon>Nitrososphaerota</taxon>
        <taxon>Nitrososphaeria</taxon>
        <taxon>Nitrososphaerales</taxon>
        <taxon>Nitrososphaeraceae</taxon>
        <taxon>Candidatus Nitrosocosmicus</taxon>
    </lineage>
</organism>
<proteinExistence type="predicted"/>
<dbReference type="GeneID" id="39419907"/>
<reference evidence="2 3" key="1">
    <citation type="submission" date="2019-02" db="EMBL/GenBank/DDBJ databases">
        <authorList>
            <person name="Lehtovirta-Morley E L."/>
        </authorList>
    </citation>
    <scope>NUCLEOTIDE SEQUENCE [LARGE SCALE GENOMIC DNA]</scope>
    <source>
        <strain evidence="2">NFRAN1</strain>
    </source>
</reference>
<dbReference type="InterPro" id="IPR029068">
    <property type="entry name" value="Glyas_Bleomycin-R_OHBP_Dase"/>
</dbReference>
<dbReference type="SUPFAM" id="SSF54593">
    <property type="entry name" value="Glyoxalase/Bleomycin resistance protein/Dihydroxybiphenyl dioxygenase"/>
    <property type="match status" value="1"/>
</dbReference>
<dbReference type="Gene3D" id="3.10.180.10">
    <property type="entry name" value="2,3-Dihydroxybiphenyl 1,2-Dioxygenase, domain 1"/>
    <property type="match status" value="1"/>
</dbReference>
<keyword evidence="2" id="KW-0560">Oxidoreductase</keyword>
<dbReference type="Pfam" id="PF00903">
    <property type="entry name" value="Glyoxalase"/>
    <property type="match status" value="1"/>
</dbReference>
<dbReference type="PROSITE" id="PS51819">
    <property type="entry name" value="VOC"/>
    <property type="match status" value="1"/>
</dbReference>
<dbReference type="AlphaFoldDB" id="A0A484I662"/>
<evidence type="ECO:0000259" key="1">
    <source>
        <dbReference type="PROSITE" id="PS51819"/>
    </source>
</evidence>
<protein>
    <submittedName>
        <fullName evidence="2">Glyoxalase/Bleomycin resistance protein/Dioxygenase superfamily protein</fullName>
    </submittedName>
</protein>
<evidence type="ECO:0000313" key="3">
    <source>
        <dbReference type="Proteomes" id="UP000294299"/>
    </source>
</evidence>
<sequence length="128" mass="14460">MIQTKGLPQGYHSVNPYIIINKAQEFVLFLESVFGAERVKEVNENGVYYAEAKIGDSILMIEENISVITQKGTFLWIYVEDVSLIYEQAIAKGCISLEPPTLKYGVDIVAKVRDPFDLCWFVSSYNPS</sequence>
<dbReference type="InterPro" id="IPR004360">
    <property type="entry name" value="Glyas_Fos-R_dOase_dom"/>
</dbReference>
<dbReference type="EMBL" id="LR216287">
    <property type="protein sequence ID" value="VFJ12678.1"/>
    <property type="molecule type" value="Genomic_DNA"/>
</dbReference>
<dbReference type="KEGG" id="nfn:NFRAN_0357"/>
<dbReference type="InterPro" id="IPR037523">
    <property type="entry name" value="VOC_core"/>
</dbReference>
<dbReference type="PANTHER" id="PTHR34109">
    <property type="entry name" value="BNAUNNG04460D PROTEIN-RELATED"/>
    <property type="match status" value="1"/>
</dbReference>
<feature type="domain" description="VOC" evidence="1">
    <location>
        <begin position="10"/>
        <end position="125"/>
    </location>
</feature>
<accession>A0A484I662</accession>
<dbReference type="RefSeq" id="WP_134482759.1">
    <property type="nucleotide sequence ID" value="NZ_LR216287.1"/>
</dbReference>
<dbReference type="PANTHER" id="PTHR34109:SF1">
    <property type="entry name" value="VOC DOMAIN-CONTAINING PROTEIN"/>
    <property type="match status" value="1"/>
</dbReference>
<dbReference type="Proteomes" id="UP000294299">
    <property type="component" value="Chromosome NFRAN"/>
</dbReference>
<evidence type="ECO:0000313" key="2">
    <source>
        <dbReference type="EMBL" id="VFJ12678.1"/>
    </source>
</evidence>
<dbReference type="GO" id="GO:0051213">
    <property type="term" value="F:dioxygenase activity"/>
    <property type="evidence" value="ECO:0007669"/>
    <property type="project" value="UniProtKB-KW"/>
</dbReference>
<keyword evidence="2" id="KW-0223">Dioxygenase</keyword>
<dbReference type="OrthoDB" id="11631at2157"/>
<gene>
    <name evidence="2" type="ORF">NFRAN_0357</name>
</gene>
<keyword evidence="3" id="KW-1185">Reference proteome</keyword>